<feature type="chain" id="PRO_5016753115" description="Toluene tolerance protein" evidence="1">
    <location>
        <begin position="22"/>
        <end position="204"/>
    </location>
</feature>
<dbReference type="AlphaFoldDB" id="A0A370DGM4"/>
<dbReference type="PANTHER" id="PTHR36573:SF1">
    <property type="entry name" value="INTERMEMBRANE PHOSPHOLIPID TRANSPORT SYSTEM BINDING PROTEIN MLAC"/>
    <property type="match status" value="1"/>
</dbReference>
<dbReference type="InterPro" id="IPR042245">
    <property type="entry name" value="Tgt2/MlaC_sf"/>
</dbReference>
<reference evidence="2 3" key="1">
    <citation type="journal article" date="2018" name="ISME J.">
        <title>Endosymbiont genomes yield clues of tubeworm success.</title>
        <authorList>
            <person name="Li Y."/>
            <person name="Liles M.R."/>
            <person name="Halanych K.M."/>
        </authorList>
    </citation>
    <scope>NUCLEOTIDE SEQUENCE [LARGE SCALE GENOMIC DNA]</scope>
    <source>
        <strain evidence="2">A1464</strain>
    </source>
</reference>
<dbReference type="EMBL" id="QFXC01000008">
    <property type="protein sequence ID" value="RDH84042.1"/>
    <property type="molecule type" value="Genomic_DNA"/>
</dbReference>
<comment type="caution">
    <text evidence="2">The sequence shown here is derived from an EMBL/GenBank/DDBJ whole genome shotgun (WGS) entry which is preliminary data.</text>
</comment>
<keyword evidence="3" id="KW-1185">Reference proteome</keyword>
<dbReference type="Proteomes" id="UP000254266">
    <property type="component" value="Unassembled WGS sequence"/>
</dbReference>
<dbReference type="PANTHER" id="PTHR36573">
    <property type="entry name" value="INTERMEMBRANE PHOSPHOLIPID TRANSPORT SYSTEM BINDING PROTEIN MLAC"/>
    <property type="match status" value="1"/>
</dbReference>
<feature type="signal peptide" evidence="1">
    <location>
        <begin position="1"/>
        <end position="21"/>
    </location>
</feature>
<dbReference type="Pfam" id="PF05494">
    <property type="entry name" value="MlaC"/>
    <property type="match status" value="1"/>
</dbReference>
<name>A0A370DGM4_9GAMM</name>
<dbReference type="Gene3D" id="3.10.450.710">
    <property type="entry name" value="Tgt2/MlaC"/>
    <property type="match status" value="1"/>
</dbReference>
<evidence type="ECO:0008006" key="4">
    <source>
        <dbReference type="Google" id="ProtNLM"/>
    </source>
</evidence>
<evidence type="ECO:0000313" key="2">
    <source>
        <dbReference type="EMBL" id="RDH84042.1"/>
    </source>
</evidence>
<gene>
    <name evidence="2" type="ORF">DIZ80_07870</name>
</gene>
<evidence type="ECO:0000256" key="1">
    <source>
        <dbReference type="SAM" id="SignalP"/>
    </source>
</evidence>
<protein>
    <recommendedName>
        <fullName evidence="4">Toluene tolerance protein</fullName>
    </recommendedName>
</protein>
<keyword evidence="1" id="KW-0732">Signal</keyword>
<accession>A0A370DGM4</accession>
<dbReference type="InterPro" id="IPR008869">
    <property type="entry name" value="MlaC/ttg2D"/>
</dbReference>
<evidence type="ECO:0000313" key="3">
    <source>
        <dbReference type="Proteomes" id="UP000254266"/>
    </source>
</evidence>
<sequence length="204" mass="23424">MKLCRVLTALTLCLLLSPSFANPYQRYSASPPPQAVQQSPADVLKQGIVQFTKYLANRGGKNAVPLEVFVEKTIAPFFDFAYMTKWTAGRQAQYMSPQQATAMQQKLRRLFLAAMVDKLSEYRLSRVKYLRPTGNARTGELTLRLLAYQKGSPYPQRLSFRMYKSNQGWKVFDVSSNGQSALAFYRTQFSIEARNQRRKNYSQY</sequence>
<organism evidence="2 3">
    <name type="scientific">endosymbiont of Galathealinum brachiosum</name>
    <dbReference type="NCBI Taxonomy" id="2200906"/>
    <lineage>
        <taxon>Bacteria</taxon>
        <taxon>Pseudomonadati</taxon>
        <taxon>Pseudomonadota</taxon>
        <taxon>Gammaproteobacteria</taxon>
        <taxon>sulfur-oxidizing symbionts</taxon>
    </lineage>
</organism>
<proteinExistence type="predicted"/>